<proteinExistence type="predicted"/>
<evidence type="ECO:0000313" key="3">
    <source>
        <dbReference type="Proteomes" id="UP000471640"/>
    </source>
</evidence>
<protein>
    <submittedName>
        <fullName evidence="2">Uncharacterized protein</fullName>
    </submittedName>
</protein>
<comment type="caution">
    <text evidence="2">The sequence shown here is derived from an EMBL/GenBank/DDBJ whole genome shotgun (WGS) entry which is preliminary data.</text>
</comment>
<feature type="compositionally biased region" description="Basic and acidic residues" evidence="1">
    <location>
        <begin position="40"/>
        <end position="55"/>
    </location>
</feature>
<reference evidence="3" key="1">
    <citation type="journal article" date="2020" name="Microbiol. Resour. Announc.">
        <title>Draft Genome Sequences of Thiorhodococcus mannitoliphagus and Thiorhodococcus minor, Purple Sulfur Photosynthetic Bacteria in the Gammaproteobacterial Family Chromatiaceae.</title>
        <authorList>
            <person name="Aviles F.A."/>
            <person name="Meyer T.E."/>
            <person name="Kyndt J.A."/>
        </authorList>
    </citation>
    <scope>NUCLEOTIDE SEQUENCE [LARGE SCALE GENOMIC DNA]</scope>
    <source>
        <strain evidence="3">DSM 18266</strain>
    </source>
</reference>
<dbReference type="Proteomes" id="UP000471640">
    <property type="component" value="Unassembled WGS sequence"/>
</dbReference>
<dbReference type="RefSeq" id="WP_164653694.1">
    <property type="nucleotide sequence ID" value="NZ_JAAIJR010000031.1"/>
</dbReference>
<feature type="region of interest" description="Disordered" evidence="1">
    <location>
        <begin position="35"/>
        <end position="55"/>
    </location>
</feature>
<gene>
    <name evidence="2" type="ORF">G3480_09730</name>
</gene>
<dbReference type="AlphaFoldDB" id="A0A6P1DYC8"/>
<keyword evidence="3" id="KW-1185">Reference proteome</keyword>
<accession>A0A6P1DYC8</accession>
<dbReference type="EMBL" id="JAAIJR010000031">
    <property type="protein sequence ID" value="NEX20585.1"/>
    <property type="molecule type" value="Genomic_DNA"/>
</dbReference>
<evidence type="ECO:0000256" key="1">
    <source>
        <dbReference type="SAM" id="MobiDB-lite"/>
    </source>
</evidence>
<organism evidence="2 3">
    <name type="scientific">Thiorhodococcus mannitoliphagus</name>
    <dbReference type="NCBI Taxonomy" id="329406"/>
    <lineage>
        <taxon>Bacteria</taxon>
        <taxon>Pseudomonadati</taxon>
        <taxon>Pseudomonadota</taxon>
        <taxon>Gammaproteobacteria</taxon>
        <taxon>Chromatiales</taxon>
        <taxon>Chromatiaceae</taxon>
        <taxon>Thiorhodococcus</taxon>
    </lineage>
</organism>
<reference evidence="2 3" key="2">
    <citation type="submission" date="2020-02" db="EMBL/GenBank/DDBJ databases">
        <title>Genome sequences of Thiorhodococcus mannitoliphagus and Thiorhodococcus minor, purple sulfur photosynthetic bacteria in the gammaproteobacterial family, Chromatiaceae.</title>
        <authorList>
            <person name="Aviles F.A."/>
            <person name="Meyer T.E."/>
            <person name="Kyndt J.A."/>
        </authorList>
    </citation>
    <scope>NUCLEOTIDE SEQUENCE [LARGE SCALE GENOMIC DNA]</scope>
    <source>
        <strain evidence="2 3">DSM 18266</strain>
    </source>
</reference>
<evidence type="ECO:0000313" key="2">
    <source>
        <dbReference type="EMBL" id="NEX20585.1"/>
    </source>
</evidence>
<sequence>MAGRGQVVVKKYLYDYLTTYRLYVARASSPGKPGFQAWLKEQEEPTTRPEPSARDRRILELAGVPERKVAAILKAEGITCSPRTVGNVRRRLDHLLPALA</sequence>
<name>A0A6P1DYC8_9GAMM</name>